<dbReference type="InterPro" id="IPR013757">
    <property type="entry name" value="Topo_IIA_A_a_sf"/>
</dbReference>
<dbReference type="PANTHER" id="PTHR43493:SF5">
    <property type="entry name" value="DNA GYRASE SUBUNIT A, CHLOROPLASTIC_MITOCHONDRIAL"/>
    <property type="match status" value="1"/>
</dbReference>
<dbReference type="PROSITE" id="PS52040">
    <property type="entry name" value="TOPO_IIA"/>
    <property type="match status" value="1"/>
</dbReference>
<evidence type="ECO:0000259" key="11">
    <source>
        <dbReference type="PROSITE" id="PS52040"/>
    </source>
</evidence>
<reference evidence="12" key="1">
    <citation type="submission" date="2022-07" db="EMBL/GenBank/DDBJ databases">
        <title>Parvularcula maris sp. nov., an algicidal bacterium isolated from seawater.</title>
        <authorList>
            <person name="Li F."/>
        </authorList>
    </citation>
    <scope>NUCLEOTIDE SEQUENCE</scope>
    <source>
        <strain evidence="12">BGMRC 0090</strain>
    </source>
</reference>
<evidence type="ECO:0000313" key="13">
    <source>
        <dbReference type="Proteomes" id="UP001142610"/>
    </source>
</evidence>
<dbReference type="FunFam" id="3.30.1360.40:FF:000002">
    <property type="entry name" value="DNA gyrase subunit A"/>
    <property type="match status" value="1"/>
</dbReference>
<feature type="short sequence motif" description="GyrA-box" evidence="8">
    <location>
        <begin position="576"/>
        <end position="582"/>
    </location>
</feature>
<comment type="function">
    <text evidence="8">A type II topoisomerase that negatively supercoils closed circular double-stranded (ds) DNA in an ATP-dependent manner to modulate DNA topology and maintain chromosomes in an underwound state. Negative supercoiling favors strand separation, and DNA replication, transcription, recombination and repair, all of which involve strand separation. Also able to catalyze the interconversion of other topological isomers of dsDNA rings, including catenanes and knotted rings. Type II topoisomerases break and join 2 DNA strands simultaneously in an ATP-dependent manner.</text>
</comment>
<dbReference type="GO" id="GO:0005694">
    <property type="term" value="C:chromosome"/>
    <property type="evidence" value="ECO:0007669"/>
    <property type="project" value="InterPro"/>
</dbReference>
<sequence length="919" mass="100660">MADNEDDIPETGSPDDLGEVAPENMLPAELPPGVSTVSISGEMERSYLDYAMSVIVSRAIPDARDGLKPVHRRILWSMHQNGFTPDKKHKKSANVVGDVIGKYHPHGDTAVYDALVRMAQDFSMRLPLIDGQGNFGSIDNDPPAAMRYTECRMDHPAMSLLADIEKDTVNFQDTYDGERKEPVCLPARFPNLLVNGAGGIAVGMATNIPPHNLGEIIEATTTLIEDPETSDERLLEIVPGPDFPTGGQILGKSGARSGLMTGRGSVVMRGRTEIEEIRKDRYAIIVSEVPFQVNKAAMVEKIALLVREKKIEGIADLRDESDRHGIRVVIELKRDANAEVVLNNLYKQSPLQTSFGVNMLALNGGRPEQMSLRSVLMSFIAFREEVITRRTKHDLGKARDRAHVLTGLAIAVANIDEVVRLIRASQTPAEAREALMARSWPAADMAPLIRLVADPRHKLSDDGTLKLSETQARAILDLRLQRLTALGADEIGDELKKLAGEIEDYLDILSNRGRVLQIVTDELNEVREKFATPRRSEFIDAVEMEDEDLITREDMVVTVSHSGYVKRTPLSTYRAQRRGGKGRSGMSMKDEDFVSQLFVGNTHTNLLFFTDRGMVYRLKLWRLPEGGPTSRGKAFVNLLPLEQGERVNVILPMPEDEGSTELVFATRSGGVRRNKLSDFENINRAGKIAMKLDEGDELVGVRLARGGQDDVLLTTAEGMAIRFPVDAVRVFSGRTSTGVRGVRLADGDEVIGMSIIRHFDATPEEARAYLKHAAAMRRAAGDGETEGSEEEGAEAALSSERIASMAAAETFILTVTENGYGKRTSSFEYRTSGRGGKGIIAIVTSKRNGRVVASFPAEDGEEVMLVTDGGQLIRTPVDDIRIAGRNTQGVTIINTREGEKVVSVEGVGETGEEAEAVEE</sequence>
<keyword evidence="7 8" id="KW-0413">Isomerase</keyword>
<comment type="subunit">
    <text evidence="8">Heterotetramer, composed of two GyrA and two GyrB chains. In the heterotetramer, GyrA contains the active site tyrosine that forms a transient covalent intermediate with DNA, while GyrB binds cofactors and catalyzes ATP hydrolysis.</text>
</comment>
<feature type="region of interest" description="Disordered" evidence="10">
    <location>
        <begin position="1"/>
        <end position="33"/>
    </location>
</feature>
<dbReference type="HAMAP" id="MF_01897">
    <property type="entry name" value="GyrA"/>
    <property type="match status" value="1"/>
</dbReference>
<feature type="domain" description="Topo IIA-type catalytic" evidence="11">
    <location>
        <begin position="60"/>
        <end position="555"/>
    </location>
</feature>
<evidence type="ECO:0000256" key="5">
    <source>
        <dbReference type="ARBA" id="ARBA00023029"/>
    </source>
</evidence>
<evidence type="ECO:0000256" key="4">
    <source>
        <dbReference type="ARBA" id="ARBA00022840"/>
    </source>
</evidence>
<dbReference type="Pfam" id="PF00521">
    <property type="entry name" value="DNA_topoisoIV"/>
    <property type="match status" value="1"/>
</dbReference>
<gene>
    <name evidence="8 12" type="primary">gyrA</name>
    <name evidence="12" type="ORF">NOG11_08090</name>
</gene>
<evidence type="ECO:0000256" key="3">
    <source>
        <dbReference type="ARBA" id="ARBA00022741"/>
    </source>
</evidence>
<comment type="miscellaneous">
    <text evidence="8">Few gyrases are as efficient as E.coli at forming negative supercoils. Not all organisms have 2 type II topoisomerases; in organisms with a single type II topoisomerase this enzyme also has to decatenate newly replicated chromosomes.</text>
</comment>
<dbReference type="NCBIfam" id="TIGR01063">
    <property type="entry name" value="gyrA"/>
    <property type="match status" value="1"/>
</dbReference>
<dbReference type="Gene3D" id="3.30.1360.40">
    <property type="match status" value="1"/>
</dbReference>
<comment type="similarity">
    <text evidence="2 8">Belongs to the type II topoisomerase GyrA/ParC subunit family.</text>
</comment>
<dbReference type="FunFam" id="3.90.199.10:FF:000001">
    <property type="entry name" value="DNA gyrase subunit A"/>
    <property type="match status" value="1"/>
</dbReference>
<feature type="active site" description="O-(5'-phospho-DNA)-tyrosine intermediate" evidence="8 9">
    <location>
        <position position="148"/>
    </location>
</feature>
<dbReference type="InterPro" id="IPR013760">
    <property type="entry name" value="Topo_IIA-like_dom_sf"/>
</dbReference>
<evidence type="ECO:0000256" key="2">
    <source>
        <dbReference type="ARBA" id="ARBA00008263"/>
    </source>
</evidence>
<evidence type="ECO:0000313" key="12">
    <source>
        <dbReference type="EMBL" id="MCQ8185351.1"/>
    </source>
</evidence>
<evidence type="ECO:0000256" key="6">
    <source>
        <dbReference type="ARBA" id="ARBA00023125"/>
    </source>
</evidence>
<dbReference type="SUPFAM" id="SSF56719">
    <property type="entry name" value="Type II DNA topoisomerase"/>
    <property type="match status" value="1"/>
</dbReference>
<keyword evidence="8" id="KW-0963">Cytoplasm</keyword>
<protein>
    <recommendedName>
        <fullName evidence="8">DNA gyrase subunit A</fullName>
        <ecNumber evidence="8">5.6.2.2</ecNumber>
    </recommendedName>
</protein>
<dbReference type="InterPro" id="IPR006691">
    <property type="entry name" value="GyrA/parC_rep"/>
</dbReference>
<organism evidence="12 13">
    <name type="scientific">Parvularcula maris</name>
    <dbReference type="NCBI Taxonomy" id="2965077"/>
    <lineage>
        <taxon>Bacteria</taxon>
        <taxon>Pseudomonadati</taxon>
        <taxon>Pseudomonadota</taxon>
        <taxon>Alphaproteobacteria</taxon>
        <taxon>Parvularculales</taxon>
        <taxon>Parvularculaceae</taxon>
        <taxon>Parvularcula</taxon>
    </lineage>
</organism>
<dbReference type="GO" id="GO:0034335">
    <property type="term" value="F:DNA negative supercoiling activity"/>
    <property type="evidence" value="ECO:0007669"/>
    <property type="project" value="UniProtKB-ARBA"/>
</dbReference>
<dbReference type="AlphaFoldDB" id="A0A9X2L9C0"/>
<dbReference type="InterPro" id="IPR035516">
    <property type="entry name" value="Gyrase/topoIV_suA_C"/>
</dbReference>
<dbReference type="Gene3D" id="2.120.10.90">
    <property type="entry name" value="DNA gyrase/topoisomerase IV, subunit A, C-terminal"/>
    <property type="match status" value="1"/>
</dbReference>
<dbReference type="Pfam" id="PF03989">
    <property type="entry name" value="DNA_gyraseA_C"/>
    <property type="match status" value="6"/>
</dbReference>
<dbReference type="SMART" id="SM00434">
    <property type="entry name" value="TOP4c"/>
    <property type="match status" value="1"/>
</dbReference>
<keyword evidence="6 8" id="KW-0238">DNA-binding</keyword>
<keyword evidence="4 8" id="KW-0067">ATP-binding</keyword>
<dbReference type="Gene3D" id="3.90.199.10">
    <property type="entry name" value="Topoisomerase II, domain 5"/>
    <property type="match status" value="1"/>
</dbReference>
<dbReference type="PANTHER" id="PTHR43493">
    <property type="entry name" value="DNA GYRASE/TOPOISOMERASE SUBUNIT A"/>
    <property type="match status" value="1"/>
</dbReference>
<evidence type="ECO:0000256" key="9">
    <source>
        <dbReference type="PROSITE-ProRule" id="PRU01384"/>
    </source>
</evidence>
<keyword evidence="13" id="KW-1185">Reference proteome</keyword>
<comment type="catalytic activity">
    <reaction evidence="1 8 9">
        <text>ATP-dependent breakage, passage and rejoining of double-stranded DNA.</text>
        <dbReference type="EC" id="5.6.2.2"/>
    </reaction>
</comment>
<proteinExistence type="inferred from homology"/>
<keyword evidence="3 8" id="KW-0547">Nucleotide-binding</keyword>
<dbReference type="GO" id="GO:0005737">
    <property type="term" value="C:cytoplasm"/>
    <property type="evidence" value="ECO:0007669"/>
    <property type="project" value="UniProtKB-SubCell"/>
</dbReference>
<dbReference type="GO" id="GO:0006265">
    <property type="term" value="P:DNA topological change"/>
    <property type="evidence" value="ECO:0007669"/>
    <property type="project" value="UniProtKB-UniRule"/>
</dbReference>
<dbReference type="Proteomes" id="UP001142610">
    <property type="component" value="Unassembled WGS sequence"/>
</dbReference>
<name>A0A9X2L9C0_9PROT</name>
<dbReference type="EC" id="5.6.2.2" evidence="8"/>
<accession>A0A9X2L9C0</accession>
<dbReference type="NCBIfam" id="NF004043">
    <property type="entry name" value="PRK05560.1"/>
    <property type="match status" value="1"/>
</dbReference>
<dbReference type="InterPro" id="IPR050220">
    <property type="entry name" value="Type_II_DNA_Topoisomerases"/>
</dbReference>
<evidence type="ECO:0000256" key="7">
    <source>
        <dbReference type="ARBA" id="ARBA00023235"/>
    </source>
</evidence>
<keyword evidence="5 8" id="KW-0799">Topoisomerase</keyword>
<dbReference type="InterPro" id="IPR013758">
    <property type="entry name" value="Topo_IIA_A/C_ab"/>
</dbReference>
<comment type="subcellular location">
    <subcellularLocation>
        <location evidence="8">Cytoplasm</location>
    </subcellularLocation>
</comment>
<evidence type="ECO:0000256" key="10">
    <source>
        <dbReference type="SAM" id="MobiDB-lite"/>
    </source>
</evidence>
<dbReference type="FunFam" id="1.10.268.10:FF:000001">
    <property type="entry name" value="DNA gyrase subunit A"/>
    <property type="match status" value="1"/>
</dbReference>
<dbReference type="GO" id="GO:0003677">
    <property type="term" value="F:DNA binding"/>
    <property type="evidence" value="ECO:0007669"/>
    <property type="project" value="UniProtKB-UniRule"/>
</dbReference>
<dbReference type="GO" id="GO:0009330">
    <property type="term" value="C:DNA topoisomerase type II (double strand cut, ATP-hydrolyzing) complex"/>
    <property type="evidence" value="ECO:0007669"/>
    <property type="project" value="TreeGrafter"/>
</dbReference>
<dbReference type="SUPFAM" id="SSF101904">
    <property type="entry name" value="GyrA/ParC C-terminal domain-like"/>
    <property type="match status" value="1"/>
</dbReference>
<dbReference type="EMBL" id="JANIBC010000004">
    <property type="protein sequence ID" value="MCQ8185351.1"/>
    <property type="molecule type" value="Genomic_DNA"/>
</dbReference>
<dbReference type="InterPro" id="IPR005743">
    <property type="entry name" value="GyrA"/>
</dbReference>
<dbReference type="RefSeq" id="WP_256619221.1">
    <property type="nucleotide sequence ID" value="NZ_JANIBC010000004.1"/>
</dbReference>
<dbReference type="GO" id="GO:0006261">
    <property type="term" value="P:DNA-templated DNA replication"/>
    <property type="evidence" value="ECO:0007669"/>
    <property type="project" value="UniProtKB-UniRule"/>
</dbReference>
<evidence type="ECO:0000256" key="1">
    <source>
        <dbReference type="ARBA" id="ARBA00000185"/>
    </source>
</evidence>
<dbReference type="InterPro" id="IPR002205">
    <property type="entry name" value="Topo_IIA_dom_A"/>
</dbReference>
<comment type="caution">
    <text evidence="12">The sequence shown here is derived from an EMBL/GenBank/DDBJ whole genome shotgun (WGS) entry which is preliminary data.</text>
</comment>
<dbReference type="CDD" id="cd00187">
    <property type="entry name" value="TOP4c"/>
    <property type="match status" value="1"/>
</dbReference>
<evidence type="ECO:0000256" key="8">
    <source>
        <dbReference type="HAMAP-Rule" id="MF_01897"/>
    </source>
</evidence>
<dbReference type="Gene3D" id="1.10.268.10">
    <property type="entry name" value="Topoisomerase, domain 3"/>
    <property type="match status" value="1"/>
</dbReference>
<dbReference type="GO" id="GO:0005524">
    <property type="term" value="F:ATP binding"/>
    <property type="evidence" value="ECO:0007669"/>
    <property type="project" value="UniProtKB-UniRule"/>
</dbReference>
<dbReference type="NCBIfam" id="NF004044">
    <property type="entry name" value="PRK05561.1"/>
    <property type="match status" value="1"/>
</dbReference>